<dbReference type="Pfam" id="PF10162">
    <property type="entry name" value="G8"/>
    <property type="match status" value="1"/>
</dbReference>
<feature type="chain" id="PRO_5042592683" evidence="5">
    <location>
        <begin position="28"/>
        <end position="865"/>
    </location>
</feature>
<dbReference type="InterPro" id="IPR011050">
    <property type="entry name" value="Pectin_lyase_fold/virulence"/>
</dbReference>
<evidence type="ECO:0000256" key="2">
    <source>
        <dbReference type="ARBA" id="ARBA00022475"/>
    </source>
</evidence>
<dbReference type="InterPro" id="IPR019316">
    <property type="entry name" value="G8_domain"/>
</dbReference>
<dbReference type="EMBL" id="CP119316">
    <property type="protein sequence ID" value="WEK48196.1"/>
    <property type="molecule type" value="Genomic_DNA"/>
</dbReference>
<accession>A0AAJ5X9D1</accession>
<dbReference type="InterPro" id="IPR055401">
    <property type="entry name" value="CEMIP_beta-hel_dom"/>
</dbReference>
<dbReference type="Proteomes" id="UP001218362">
    <property type="component" value="Chromosome"/>
</dbReference>
<name>A0AAJ5X9D1_9SPHN</name>
<dbReference type="PANTHER" id="PTHR46769">
    <property type="entry name" value="POLYCYSTIC KIDNEY AND HEPATIC DISEASE 1 (AUTOSOMAL RECESSIVE)-LIKE 1"/>
    <property type="match status" value="1"/>
</dbReference>
<dbReference type="AlphaFoldDB" id="A0AAJ5X9D1"/>
<dbReference type="GO" id="GO:0005886">
    <property type="term" value="C:plasma membrane"/>
    <property type="evidence" value="ECO:0007669"/>
    <property type="project" value="UniProtKB-SubCell"/>
</dbReference>
<dbReference type="PROSITE" id="PS51484">
    <property type="entry name" value="G8"/>
    <property type="match status" value="1"/>
</dbReference>
<gene>
    <name evidence="7" type="ORF">P0Y56_07845</name>
</gene>
<feature type="signal peptide" evidence="5">
    <location>
        <begin position="1"/>
        <end position="27"/>
    </location>
</feature>
<evidence type="ECO:0000259" key="6">
    <source>
        <dbReference type="PROSITE" id="PS51484"/>
    </source>
</evidence>
<evidence type="ECO:0000313" key="8">
    <source>
        <dbReference type="Proteomes" id="UP001218362"/>
    </source>
</evidence>
<organism evidence="7 8">
    <name type="scientific">Candidatus Andeanibacterium colombiense</name>
    <dbReference type="NCBI Taxonomy" id="3121345"/>
    <lineage>
        <taxon>Bacteria</taxon>
        <taxon>Pseudomonadati</taxon>
        <taxon>Pseudomonadota</taxon>
        <taxon>Alphaproteobacteria</taxon>
        <taxon>Sphingomonadales</taxon>
        <taxon>Sphingomonadaceae</taxon>
        <taxon>Candidatus Andeanibacterium</taxon>
    </lineage>
</organism>
<dbReference type="KEGG" id="acob:P0Y56_07845"/>
<keyword evidence="3 5" id="KW-0732">Signal</keyword>
<evidence type="ECO:0000256" key="1">
    <source>
        <dbReference type="ARBA" id="ARBA00004236"/>
    </source>
</evidence>
<dbReference type="Pfam" id="PF24606">
    <property type="entry name" value="CEMIP_beta-hel"/>
    <property type="match status" value="1"/>
</dbReference>
<evidence type="ECO:0000313" key="7">
    <source>
        <dbReference type="EMBL" id="WEK48196.1"/>
    </source>
</evidence>
<dbReference type="SMART" id="SM01225">
    <property type="entry name" value="G8"/>
    <property type="match status" value="1"/>
</dbReference>
<evidence type="ECO:0000256" key="4">
    <source>
        <dbReference type="ARBA" id="ARBA00023180"/>
    </source>
</evidence>
<proteinExistence type="predicted"/>
<keyword evidence="2" id="KW-0472">Membrane</keyword>
<dbReference type="PANTHER" id="PTHR46769:SF2">
    <property type="entry name" value="FIBROCYSTIN-L ISOFORM 2 PRECURSOR-RELATED"/>
    <property type="match status" value="1"/>
</dbReference>
<feature type="domain" description="G8" evidence="6">
    <location>
        <begin position="53"/>
        <end position="171"/>
    </location>
</feature>
<dbReference type="SUPFAM" id="SSF51126">
    <property type="entry name" value="Pectin lyase-like"/>
    <property type="match status" value="1"/>
</dbReference>
<keyword evidence="2" id="KW-1003">Cell membrane</keyword>
<protein>
    <submittedName>
        <fullName evidence="7">G8 domain-containing protein</fullName>
    </submittedName>
</protein>
<evidence type="ECO:0000256" key="5">
    <source>
        <dbReference type="SAM" id="SignalP"/>
    </source>
</evidence>
<dbReference type="Gene3D" id="2.160.20.10">
    <property type="entry name" value="Single-stranded right-handed beta-helix, Pectin lyase-like"/>
    <property type="match status" value="1"/>
</dbReference>
<dbReference type="InterPro" id="IPR052387">
    <property type="entry name" value="Fibrocystin"/>
</dbReference>
<dbReference type="InterPro" id="IPR012334">
    <property type="entry name" value="Pectin_lyas_fold"/>
</dbReference>
<keyword evidence="4" id="KW-0325">Glycoprotein</keyword>
<evidence type="ECO:0000256" key="3">
    <source>
        <dbReference type="ARBA" id="ARBA00022729"/>
    </source>
</evidence>
<sequence>MRRQFGLLISLLLPAALVLGFGAGARAEDAHMHMDMGAHAPVSAQVTRWSDPASWPDGKVPAAGDAVTIGRDRNILLDVNPPALRSLTVSGKLSFSDKLDIALKTEWIYLQGGELEIGTEASPHRHDATITLTDTVPDEDVNTMGDRGIMLMRGTLNLHGDRTNSWTKLSGTAKAGSAQIEVLDASGWRKGDTIVLASTDFDPAQAEERTVAAISGNRLTLDQPLKYMHFGEVTFGVDERGEVGLLSRNIRIQASDDAAKSYFGGHIMAMAGSKMFVSGVELNRMGQNMHLARYPIHWHIAGDGQGQYIRNSSIHDTYSRCVTVHGTDNVLVQNNVTYNTVGHCFFLEDAVETGNQFVHNLGIWTRCHPDGSPCLPTNLGPFKTAEGKNFDTSGQKAKDILIPSDNNVSTFWITNPDNIYRDNVAAGSEQIGFWYALPEHPTGAFLDKDGSKDIWPRRMAVREFKGNTAHSNFDGFMSDRGPTPDGHFTTGGHIALADPADANSAQVATVIEDFTSYKNRNGGMWTRGEMDLFKHLKLADNAIGYTHASANFGKSAYTSRVVDSLFVGETANIGNPATPAERAYGRSLPEPELADFPIRGYEFYDYRHELDNVTFVNFQDNATRKTGAISYLLFTSFGMSTNNTVEHAKFIDAKPVYFPPVEHKWSNDDYGNGTYQTAVFHDLDGSVGGVPDSFILLHDEQDGLTLDPSCELRPSWNAAVCKGDFGRLAVATPGAAGPGIPFGPPGAAKGPPPAPIVLSRNGKAFTLAGDTNIRAGSEIELTTRRPSVALTLSELDSGSWVIFELPGFTAAASGAPQRSLDALRKAGETSYYKGSDALWVKIVSTGQGARLAGPGAGGTSVQVSR</sequence>
<reference evidence="7" key="1">
    <citation type="submission" date="2023-03" db="EMBL/GenBank/DDBJ databases">
        <title>Andean soil-derived lignocellulolytic bacterial consortium as a source of novel taxa and putative plastic-active enzymes.</title>
        <authorList>
            <person name="Diaz-Garcia L."/>
            <person name="Chuvochina M."/>
            <person name="Feuerriegel G."/>
            <person name="Bunk B."/>
            <person name="Sproer C."/>
            <person name="Streit W.R."/>
            <person name="Rodriguez L.M."/>
            <person name="Overmann J."/>
            <person name="Jimenez D.J."/>
        </authorList>
    </citation>
    <scope>NUCLEOTIDE SEQUENCE</scope>
    <source>
        <strain evidence="7">MAG 26</strain>
    </source>
</reference>
<comment type="subcellular location">
    <subcellularLocation>
        <location evidence="1">Cell membrane</location>
    </subcellularLocation>
</comment>